<evidence type="ECO:0000259" key="2">
    <source>
        <dbReference type="Pfam" id="PF00586"/>
    </source>
</evidence>
<evidence type="ECO:0008006" key="5">
    <source>
        <dbReference type="Google" id="ProtNLM"/>
    </source>
</evidence>
<dbReference type="InterPro" id="IPR010918">
    <property type="entry name" value="PurM-like_C_dom"/>
</dbReference>
<dbReference type="Gene3D" id="3.90.650.10">
    <property type="entry name" value="PurM-like C-terminal domain"/>
    <property type="match status" value="1"/>
</dbReference>
<proteinExistence type="inferred from homology"/>
<evidence type="ECO:0000259" key="3">
    <source>
        <dbReference type="Pfam" id="PF02769"/>
    </source>
</evidence>
<sequence length="330" mass="35387">MQLGKLSPHELERLVFPFQGRKREEVLFGAHLGRDCGVLHFSGLLLSLTCDPVTGTAKHAGALAPHLVANDLVASGAEPVALLVSLLFPPATDASAIEDTMRELDAAASSLGFAILGGHTEVTDAVLRLVIHCTGIGKIASSSPPDVTRVSPGDFIVMTKGAGIEGTGILALERAEELRGVFSEEELKKAQDFLKKVSVLPEGRIALAFSPHCLHDATEGGVLGAVWEVCAARNLGFVIDESKVFVFPETERLACHFGLDPLRLISSGTLLIFTPEPQPLIAALHEAGIPAGIIGQVTENSRVLLRRNGRKEEIFECPQDELWRIFEREG</sequence>
<dbReference type="GO" id="GO:0051604">
    <property type="term" value="P:protein maturation"/>
    <property type="evidence" value="ECO:0007669"/>
    <property type="project" value="TreeGrafter"/>
</dbReference>
<feature type="domain" description="PurM-like C-terminal" evidence="3">
    <location>
        <begin position="152"/>
        <end position="302"/>
    </location>
</feature>
<dbReference type="InterPro" id="IPR036921">
    <property type="entry name" value="PurM-like_N_sf"/>
</dbReference>
<dbReference type="CDD" id="cd06061">
    <property type="entry name" value="PurM-like1"/>
    <property type="match status" value="1"/>
</dbReference>
<dbReference type="InterPro" id="IPR036676">
    <property type="entry name" value="PurM-like_C_sf"/>
</dbReference>
<reference evidence="4" key="1">
    <citation type="journal article" date="2020" name="mSystems">
        <title>Genome- and Community-Level Interaction Insights into Carbon Utilization and Element Cycling Functions of Hydrothermarchaeota in Hydrothermal Sediment.</title>
        <authorList>
            <person name="Zhou Z."/>
            <person name="Liu Y."/>
            <person name="Xu W."/>
            <person name="Pan J."/>
            <person name="Luo Z.H."/>
            <person name="Li M."/>
        </authorList>
    </citation>
    <scope>NUCLEOTIDE SEQUENCE [LARGE SCALE GENOMIC DNA]</scope>
    <source>
        <strain evidence="4">SpSt-747</strain>
    </source>
</reference>
<comment type="caution">
    <text evidence="4">The sequence shown here is derived from an EMBL/GenBank/DDBJ whole genome shotgun (WGS) entry which is preliminary data.</text>
</comment>
<feature type="domain" description="PurM-like N-terminal" evidence="2">
    <location>
        <begin position="33"/>
        <end position="138"/>
    </location>
</feature>
<dbReference type="SUPFAM" id="SSF55326">
    <property type="entry name" value="PurM N-terminal domain-like"/>
    <property type="match status" value="1"/>
</dbReference>
<dbReference type="EMBL" id="DTFV01000104">
    <property type="protein sequence ID" value="HGI31071.1"/>
    <property type="molecule type" value="Genomic_DNA"/>
</dbReference>
<dbReference type="InterPro" id="IPR016188">
    <property type="entry name" value="PurM-like_N"/>
</dbReference>
<gene>
    <name evidence="4" type="ORF">ENV30_07190</name>
</gene>
<organism evidence="4">
    <name type="scientific">Candidatus Caldatribacterium californiense</name>
    <dbReference type="NCBI Taxonomy" id="1454726"/>
    <lineage>
        <taxon>Bacteria</taxon>
        <taxon>Pseudomonadati</taxon>
        <taxon>Atribacterota</taxon>
        <taxon>Atribacteria</taxon>
        <taxon>Atribacterales</taxon>
        <taxon>Candidatus Caldatribacteriaceae</taxon>
        <taxon>Candidatus Caldatribacterium</taxon>
    </lineage>
</organism>
<evidence type="ECO:0000313" key="4">
    <source>
        <dbReference type="EMBL" id="HGI31071.1"/>
    </source>
</evidence>
<dbReference type="Pfam" id="PF00586">
    <property type="entry name" value="AIRS"/>
    <property type="match status" value="1"/>
</dbReference>
<evidence type="ECO:0000256" key="1">
    <source>
        <dbReference type="ARBA" id="ARBA00006243"/>
    </source>
</evidence>
<dbReference type="InterPro" id="IPR011854">
    <property type="entry name" value="HypE"/>
</dbReference>
<dbReference type="PANTHER" id="PTHR30303">
    <property type="entry name" value="HYDROGENASE ISOENZYMES FORMATION PROTEIN HYPE"/>
    <property type="match status" value="1"/>
</dbReference>
<dbReference type="PANTHER" id="PTHR30303:SF4">
    <property type="entry name" value="HYDROGENASE EXPRESSION_FORMATION PROTEIN HYPE"/>
    <property type="match status" value="1"/>
</dbReference>
<dbReference type="Pfam" id="PF02769">
    <property type="entry name" value="AIRS_C"/>
    <property type="match status" value="1"/>
</dbReference>
<dbReference type="AlphaFoldDB" id="A0A7V3YHF5"/>
<protein>
    <recommendedName>
        <fullName evidence="5">AIR synthase</fullName>
    </recommendedName>
</protein>
<dbReference type="Gene3D" id="3.30.1330.10">
    <property type="entry name" value="PurM-like, N-terminal domain"/>
    <property type="match status" value="1"/>
</dbReference>
<dbReference type="SUPFAM" id="SSF56042">
    <property type="entry name" value="PurM C-terminal domain-like"/>
    <property type="match status" value="1"/>
</dbReference>
<dbReference type="PIRSF" id="PIRSF005644">
    <property type="entry name" value="Hdrgns_mtr_HypE"/>
    <property type="match status" value="1"/>
</dbReference>
<name>A0A7V3YHF5_9BACT</name>
<comment type="similarity">
    <text evidence="1">Belongs to the HypE family.</text>
</comment>
<accession>A0A7V3YHF5</accession>